<evidence type="ECO:0000259" key="1">
    <source>
        <dbReference type="Pfam" id="PF13192"/>
    </source>
</evidence>
<organism evidence="2 3">
    <name type="scientific">Tangfeifania diversioriginum</name>
    <dbReference type="NCBI Taxonomy" id="1168035"/>
    <lineage>
        <taxon>Bacteria</taxon>
        <taxon>Pseudomonadati</taxon>
        <taxon>Bacteroidota</taxon>
        <taxon>Bacteroidia</taxon>
        <taxon>Marinilabiliales</taxon>
        <taxon>Prolixibacteraceae</taxon>
        <taxon>Tangfeifania</taxon>
    </lineage>
</organism>
<gene>
    <name evidence="2" type="ORF">SAMN05444280_103169</name>
</gene>
<dbReference type="Gene3D" id="3.40.30.10">
    <property type="entry name" value="Glutaredoxin"/>
    <property type="match status" value="1"/>
</dbReference>
<dbReference type="OrthoDB" id="9800630at2"/>
<dbReference type="Proteomes" id="UP000184050">
    <property type="component" value="Unassembled WGS sequence"/>
</dbReference>
<keyword evidence="3" id="KW-1185">Reference proteome</keyword>
<protein>
    <submittedName>
        <fullName evidence="2">Thioredoxin domain-containing protein</fullName>
    </submittedName>
</protein>
<dbReference type="Pfam" id="PF13192">
    <property type="entry name" value="Thioredoxin_3"/>
    <property type="match status" value="1"/>
</dbReference>
<feature type="domain" description="Thioredoxin-like fold" evidence="1">
    <location>
        <begin position="5"/>
        <end position="79"/>
    </location>
</feature>
<dbReference type="EMBL" id="FQZE01000003">
    <property type="protein sequence ID" value="SHI57065.1"/>
    <property type="molecule type" value="Genomic_DNA"/>
</dbReference>
<dbReference type="InterPro" id="IPR012336">
    <property type="entry name" value="Thioredoxin-like_fold"/>
</dbReference>
<dbReference type="InterPro" id="IPR036249">
    <property type="entry name" value="Thioredoxin-like_sf"/>
</dbReference>
<dbReference type="InterPro" id="IPR005243">
    <property type="entry name" value="THIRX-like_proc"/>
</dbReference>
<accession>A0A1M6C7R7</accession>
<dbReference type="SUPFAM" id="SSF52833">
    <property type="entry name" value="Thioredoxin-like"/>
    <property type="match status" value="1"/>
</dbReference>
<dbReference type="AlphaFoldDB" id="A0A1M6C7R7"/>
<proteinExistence type="predicted"/>
<evidence type="ECO:0000313" key="3">
    <source>
        <dbReference type="Proteomes" id="UP000184050"/>
    </source>
</evidence>
<name>A0A1M6C7R7_9BACT</name>
<sequence length="96" mass="10892">MEKGIKIFCPKKKCGKCTRLFVRVEEAIKISGQSWKIEKIDSMDEMIKYPTWILPTLVINGKVAARGYVPSVKMIAKQLKTTNISRKDAETQSSDN</sequence>
<dbReference type="RefSeq" id="WP_083578071.1">
    <property type="nucleotide sequence ID" value="NZ_FQZE01000003.1"/>
</dbReference>
<reference evidence="2 3" key="1">
    <citation type="submission" date="2016-11" db="EMBL/GenBank/DDBJ databases">
        <authorList>
            <person name="Jaros S."/>
            <person name="Januszkiewicz K."/>
            <person name="Wedrychowicz H."/>
        </authorList>
    </citation>
    <scope>NUCLEOTIDE SEQUENCE [LARGE SCALE GENOMIC DNA]</scope>
    <source>
        <strain evidence="2 3">DSM 27063</strain>
    </source>
</reference>
<dbReference type="PANTHER" id="PTHR36450">
    <property type="entry name" value="THIOREDOXIN"/>
    <property type="match status" value="1"/>
</dbReference>
<dbReference type="PANTHER" id="PTHR36450:SF1">
    <property type="entry name" value="THIOREDOXIN"/>
    <property type="match status" value="1"/>
</dbReference>
<evidence type="ECO:0000313" key="2">
    <source>
        <dbReference type="EMBL" id="SHI57065.1"/>
    </source>
</evidence>
<dbReference type="STRING" id="1168035.SAMN05444280_103169"/>